<sequence length="74" mass="8392">MISQTLNQRKSKKSVVTRGPKQSSLFSFVGKLLCSDMKAIKKPNRQLMHIGLNQSIIKAGDALIMIFFELLYSY</sequence>
<evidence type="ECO:0000313" key="4">
    <source>
        <dbReference type="Proteomes" id="UP000233757"/>
    </source>
</evidence>
<evidence type="ECO:0000313" key="1">
    <source>
        <dbReference type="EMBL" id="APP30710.1"/>
    </source>
</evidence>
<evidence type="ECO:0000313" key="3">
    <source>
        <dbReference type="Proteomes" id="UP000072389"/>
    </source>
</evidence>
<evidence type="ECO:0000313" key="2">
    <source>
        <dbReference type="EMBL" id="PQL85524.1"/>
    </source>
</evidence>
<gene>
    <name evidence="1" type="ORF">AUO97_07755</name>
    <name evidence="2" type="ORF">CV954_000515</name>
</gene>
<proteinExistence type="predicted"/>
<reference evidence="2 4" key="4">
    <citation type="submission" date="2018-02" db="EMBL/GenBank/DDBJ databases">
        <title>Acinetobacter baumanii whole genome sequence.</title>
        <authorList>
            <person name="Qasim Z.J."/>
        </authorList>
    </citation>
    <scope>NUCLEOTIDE SEQUENCE [LARGE SCALE GENOMIC DNA]</scope>
    <source>
        <strain evidence="2 4">ZQ8</strain>
    </source>
</reference>
<dbReference type="AlphaFoldDB" id="A0A7U4X7Y8"/>
<dbReference type="EMBL" id="CP018664">
    <property type="protein sequence ID" value="APP30710.1"/>
    <property type="molecule type" value="Genomic_DNA"/>
</dbReference>
<accession>A0A7U4X7Y8</accession>
<organism evidence="1 3">
    <name type="scientific">Acinetobacter baumannii</name>
    <dbReference type="NCBI Taxonomy" id="470"/>
    <lineage>
        <taxon>Bacteria</taxon>
        <taxon>Pseudomonadati</taxon>
        <taxon>Pseudomonadota</taxon>
        <taxon>Gammaproteobacteria</taxon>
        <taxon>Moraxellales</taxon>
        <taxon>Moraxellaceae</taxon>
        <taxon>Acinetobacter</taxon>
        <taxon>Acinetobacter calcoaceticus/baumannii complex</taxon>
    </lineage>
</organism>
<dbReference type="Proteomes" id="UP000233757">
    <property type="component" value="Unassembled WGS sequence"/>
</dbReference>
<name>A0A7U4X7Y8_ACIBA</name>
<dbReference type="Proteomes" id="UP000072389">
    <property type="component" value="Chromosome"/>
</dbReference>
<reference evidence="1" key="3">
    <citation type="submission" date="2016-12" db="EMBL/GenBank/DDBJ databases">
        <authorList>
            <person name="Singh M."/>
            <person name="Fernando D."/>
            <person name="Kumar A."/>
        </authorList>
    </citation>
    <scope>NUCLEOTIDE SEQUENCE</scope>
    <source>
        <strain evidence="1">ATCC 17978-VU</strain>
    </source>
</reference>
<reference evidence="1" key="2">
    <citation type="submission" date="2015-12" db="EMBL/GenBank/DDBJ databases">
        <authorList>
            <person name="Singh M.K."/>
            <person name="Fernando D.M."/>
            <person name="Kumar A."/>
        </authorList>
    </citation>
    <scope>NUCLEOTIDE SEQUENCE</scope>
    <source>
        <strain evidence="1">ATCC 17978-VU</strain>
    </source>
</reference>
<protein>
    <submittedName>
        <fullName evidence="1">Uncharacterized protein</fullName>
    </submittedName>
</protein>
<dbReference type="EMBL" id="PHJU02000004">
    <property type="protein sequence ID" value="PQL85524.1"/>
    <property type="molecule type" value="Genomic_DNA"/>
</dbReference>
<reference evidence="1 3" key="1">
    <citation type="journal article" date="2014" name="Antimicrob. Agents Chemother.">
        <title>Triclosan can select for an AdeIJK-overexpressing mutant of Acinetobacter baumannii ATCC 17978 that displays reduced susceptibility to multiple antibiotics.</title>
        <authorList>
            <person name="Fernando D.M."/>
            <person name="Xu W."/>
            <person name="Loewen P.C."/>
            <person name="Zhanel G.G."/>
            <person name="Kumar A."/>
        </authorList>
    </citation>
    <scope>NUCLEOTIDE SEQUENCE [LARGE SCALE GENOMIC DNA]</scope>
    <source>
        <strain evidence="3">ATCC 17978</strain>
        <strain evidence="1">ATCC 17978-VU</strain>
    </source>
</reference>